<evidence type="ECO:0000313" key="3">
    <source>
        <dbReference type="Proteomes" id="UP000198724"/>
    </source>
</evidence>
<dbReference type="AlphaFoldDB" id="A0A1I2WY71"/>
<reference evidence="3" key="1">
    <citation type="submission" date="2016-10" db="EMBL/GenBank/DDBJ databases">
        <authorList>
            <person name="Varghese N."/>
            <person name="Submissions S."/>
        </authorList>
    </citation>
    <scope>NUCLEOTIDE SEQUENCE [LARGE SCALE GENOMIC DNA]</scope>
    <source>
        <strain evidence="3">LP51</strain>
    </source>
</reference>
<accession>A0A1I2WY71</accession>
<dbReference type="Proteomes" id="UP000198724">
    <property type="component" value="Unassembled WGS sequence"/>
</dbReference>
<protein>
    <submittedName>
        <fullName evidence="2">Uncharacterized protein</fullName>
    </submittedName>
</protein>
<feature type="transmembrane region" description="Helical" evidence="1">
    <location>
        <begin position="6"/>
        <end position="26"/>
    </location>
</feature>
<name>A0A1I2WY71_9BACT</name>
<dbReference type="EMBL" id="FOOT01000005">
    <property type="protein sequence ID" value="SFH05579.1"/>
    <property type="molecule type" value="Genomic_DNA"/>
</dbReference>
<evidence type="ECO:0000256" key="1">
    <source>
        <dbReference type="SAM" id="Phobius"/>
    </source>
</evidence>
<keyword evidence="1" id="KW-1133">Transmembrane helix</keyword>
<keyword evidence="3" id="KW-1185">Reference proteome</keyword>
<gene>
    <name evidence="2" type="ORF">SAMN05421739_105234</name>
</gene>
<keyword evidence="1" id="KW-0472">Membrane</keyword>
<organism evidence="2 3">
    <name type="scientific">Pontibacter chinhatensis</name>
    <dbReference type="NCBI Taxonomy" id="1436961"/>
    <lineage>
        <taxon>Bacteria</taxon>
        <taxon>Pseudomonadati</taxon>
        <taxon>Bacteroidota</taxon>
        <taxon>Cytophagia</taxon>
        <taxon>Cytophagales</taxon>
        <taxon>Hymenobacteraceae</taxon>
        <taxon>Pontibacter</taxon>
    </lineage>
</organism>
<proteinExistence type="predicted"/>
<evidence type="ECO:0000313" key="2">
    <source>
        <dbReference type="EMBL" id="SFH05579.1"/>
    </source>
</evidence>
<keyword evidence="1" id="KW-0812">Transmembrane</keyword>
<sequence length="34" mass="4161">MLKGLQHLLQAFCMWVLGRLYFKLIVMKYNARFK</sequence>